<dbReference type="InterPro" id="IPR000160">
    <property type="entry name" value="GGDEF_dom"/>
</dbReference>
<dbReference type="InterPro" id="IPR052155">
    <property type="entry name" value="Biofilm_reg_signaling"/>
</dbReference>
<dbReference type="PATRIC" id="fig|1286635.3.peg.934"/>
<dbReference type="InterPro" id="IPR001633">
    <property type="entry name" value="EAL_dom"/>
</dbReference>
<proteinExistence type="predicted"/>
<gene>
    <name evidence="5" type="ORF">Dpo_1c08920</name>
</gene>
<accession>S0G487</accession>
<evidence type="ECO:0000313" key="6">
    <source>
        <dbReference type="Proteomes" id="UP000014216"/>
    </source>
</evidence>
<evidence type="ECO:0000313" key="5">
    <source>
        <dbReference type="EMBL" id="EMS81750.1"/>
    </source>
</evidence>
<dbReference type="NCBIfam" id="TIGR00254">
    <property type="entry name" value="GGDEF"/>
    <property type="match status" value="1"/>
</dbReference>
<dbReference type="Gene3D" id="3.30.70.270">
    <property type="match status" value="1"/>
</dbReference>
<evidence type="ECO:0000256" key="1">
    <source>
        <dbReference type="ARBA" id="ARBA00051114"/>
    </source>
</evidence>
<dbReference type="FunFam" id="3.20.20.450:FF:000001">
    <property type="entry name" value="Cyclic di-GMP phosphodiesterase yahA"/>
    <property type="match status" value="1"/>
</dbReference>
<dbReference type="CDD" id="cd01949">
    <property type="entry name" value="GGDEF"/>
    <property type="match status" value="1"/>
</dbReference>
<name>S0G487_9BACT</name>
<reference evidence="5 6" key="1">
    <citation type="journal article" date="2013" name="Genome Announc.">
        <title>Draft Genome Sequence of Desulfotignum phosphitoxidans DSM 13687 Strain FiPS-3.</title>
        <authorList>
            <person name="Poehlein A."/>
            <person name="Daniel R."/>
            <person name="Simeonova D.D."/>
        </authorList>
    </citation>
    <scope>NUCLEOTIDE SEQUENCE [LARGE SCALE GENOMIC DNA]</scope>
    <source>
        <strain evidence="5 6">DSM 13687</strain>
    </source>
</reference>
<feature type="domain" description="EAL" evidence="3">
    <location>
        <begin position="249"/>
        <end position="502"/>
    </location>
</feature>
<dbReference type="PROSITE" id="PS50887">
    <property type="entry name" value="GGDEF"/>
    <property type="match status" value="1"/>
</dbReference>
<feature type="domain" description="GGDEF" evidence="4">
    <location>
        <begin position="107"/>
        <end position="240"/>
    </location>
</feature>
<dbReference type="Pfam" id="PF00990">
    <property type="entry name" value="GGDEF"/>
    <property type="match status" value="1"/>
</dbReference>
<sequence>MQVVQILGTIIVGLSETEQLASADRIKRSYIWRVAMASILVAVIAALLGRLSWQLQKSRARVMEAQAEHARNVEYLAYHDNLTGLPNRALFSRLLYRQIQHAHRYKKQLALMFLDLDRFKEINDSLGHEAGDDLLKKMGRRLGESLRESDLVARLGGDEFIILLPEITEETQVTTVAGKILAAVAKPFTLAEQEFRITISIGIAMFPADGEDEQTLMKNADIAMYHAKEGGKNSFRFYSEKLNTDSLERLSLESGLRNALENNEFRLFYQSKQDMATGRMTGIEALLRWQHPDLGLIPPMQFIPLAEENGLIIPIGRWVFKTACRQNLAWQAQGFPKLSMAVNISRRQFFDEDFLKDVGDALQESQMAPELLELEITESVLMHDMDRTIGILKELKQMGVRVAIDDFGTGYSSLSKLREFPLDTLKIDGSFIQNMIPHAEIKNLTTALIDLGRSLGFTVVAEGVESKEQADLLRTHSCDQFQGFYINKPMPPEEFTLNWTTG</sequence>
<feature type="transmembrane region" description="Helical" evidence="2">
    <location>
        <begin position="33"/>
        <end position="53"/>
    </location>
</feature>
<dbReference type="FunFam" id="3.30.70.270:FF:000001">
    <property type="entry name" value="Diguanylate cyclase domain protein"/>
    <property type="match status" value="1"/>
</dbReference>
<dbReference type="SMART" id="SM00052">
    <property type="entry name" value="EAL"/>
    <property type="match status" value="1"/>
</dbReference>
<keyword evidence="6" id="KW-1185">Reference proteome</keyword>
<evidence type="ECO:0000256" key="2">
    <source>
        <dbReference type="SAM" id="Phobius"/>
    </source>
</evidence>
<dbReference type="EMBL" id="APJX01000001">
    <property type="protein sequence ID" value="EMS81750.1"/>
    <property type="molecule type" value="Genomic_DNA"/>
</dbReference>
<dbReference type="InterPro" id="IPR035919">
    <property type="entry name" value="EAL_sf"/>
</dbReference>
<comment type="caution">
    <text evidence="5">The sequence shown here is derived from an EMBL/GenBank/DDBJ whole genome shotgun (WGS) entry which is preliminary data.</text>
</comment>
<dbReference type="InterPro" id="IPR043128">
    <property type="entry name" value="Rev_trsase/Diguanyl_cyclase"/>
</dbReference>
<evidence type="ECO:0000259" key="3">
    <source>
        <dbReference type="PROSITE" id="PS50883"/>
    </source>
</evidence>
<keyword evidence="2" id="KW-0812">Transmembrane</keyword>
<evidence type="ECO:0000259" key="4">
    <source>
        <dbReference type="PROSITE" id="PS50887"/>
    </source>
</evidence>
<dbReference type="RefSeq" id="WP_006964521.1">
    <property type="nucleotide sequence ID" value="NZ_APJX01000001.1"/>
</dbReference>
<dbReference type="Gene3D" id="3.20.20.450">
    <property type="entry name" value="EAL domain"/>
    <property type="match status" value="1"/>
</dbReference>
<protein>
    <submittedName>
        <fullName evidence="5">Putative diguanylate cyclase/phosphodiesterase</fullName>
    </submittedName>
</protein>
<dbReference type="PROSITE" id="PS50883">
    <property type="entry name" value="EAL"/>
    <property type="match status" value="1"/>
</dbReference>
<dbReference type="OrthoDB" id="9759431at2"/>
<dbReference type="PANTHER" id="PTHR44757">
    <property type="entry name" value="DIGUANYLATE CYCLASE DGCP"/>
    <property type="match status" value="1"/>
</dbReference>
<dbReference type="SMART" id="SM00267">
    <property type="entry name" value="GGDEF"/>
    <property type="match status" value="1"/>
</dbReference>
<dbReference type="AlphaFoldDB" id="S0G487"/>
<dbReference type="PANTHER" id="PTHR44757:SF2">
    <property type="entry name" value="BIOFILM ARCHITECTURE MAINTENANCE PROTEIN MBAA"/>
    <property type="match status" value="1"/>
</dbReference>
<dbReference type="GO" id="GO:0071111">
    <property type="term" value="F:cyclic-guanylate-specific phosphodiesterase activity"/>
    <property type="evidence" value="ECO:0007669"/>
    <property type="project" value="UniProtKB-EC"/>
</dbReference>
<dbReference type="SUPFAM" id="SSF55073">
    <property type="entry name" value="Nucleotide cyclase"/>
    <property type="match status" value="1"/>
</dbReference>
<dbReference type="Pfam" id="PF00563">
    <property type="entry name" value="EAL"/>
    <property type="match status" value="1"/>
</dbReference>
<dbReference type="CDD" id="cd01948">
    <property type="entry name" value="EAL"/>
    <property type="match status" value="1"/>
</dbReference>
<dbReference type="Proteomes" id="UP000014216">
    <property type="component" value="Unassembled WGS sequence"/>
</dbReference>
<organism evidence="5 6">
    <name type="scientific">Desulfotignum phosphitoxidans DSM 13687</name>
    <dbReference type="NCBI Taxonomy" id="1286635"/>
    <lineage>
        <taxon>Bacteria</taxon>
        <taxon>Pseudomonadati</taxon>
        <taxon>Thermodesulfobacteriota</taxon>
        <taxon>Desulfobacteria</taxon>
        <taxon>Desulfobacterales</taxon>
        <taxon>Desulfobacteraceae</taxon>
        <taxon>Desulfotignum</taxon>
    </lineage>
</organism>
<keyword evidence="2" id="KW-1133">Transmembrane helix</keyword>
<dbReference type="SUPFAM" id="SSF141868">
    <property type="entry name" value="EAL domain-like"/>
    <property type="match status" value="1"/>
</dbReference>
<dbReference type="InterPro" id="IPR029787">
    <property type="entry name" value="Nucleotide_cyclase"/>
</dbReference>
<comment type="catalytic activity">
    <reaction evidence="1">
        <text>3',3'-c-di-GMP + H2O = 5'-phosphoguanylyl(3'-&gt;5')guanosine + H(+)</text>
        <dbReference type="Rhea" id="RHEA:24902"/>
        <dbReference type="ChEBI" id="CHEBI:15377"/>
        <dbReference type="ChEBI" id="CHEBI:15378"/>
        <dbReference type="ChEBI" id="CHEBI:58754"/>
        <dbReference type="ChEBI" id="CHEBI:58805"/>
        <dbReference type="EC" id="3.1.4.52"/>
    </reaction>
    <physiologicalReaction direction="left-to-right" evidence="1">
        <dbReference type="Rhea" id="RHEA:24903"/>
    </physiologicalReaction>
</comment>
<keyword evidence="2" id="KW-0472">Membrane</keyword>
<dbReference type="GO" id="GO:0071732">
    <property type="term" value="P:cellular response to nitric oxide"/>
    <property type="evidence" value="ECO:0007669"/>
    <property type="project" value="UniProtKB-ARBA"/>
</dbReference>